<dbReference type="InterPro" id="IPR003599">
    <property type="entry name" value="Ig_sub"/>
</dbReference>
<dbReference type="SUPFAM" id="SSF48726">
    <property type="entry name" value="Immunoglobulin"/>
    <property type="match status" value="1"/>
</dbReference>
<sequence length="156" mass="17487">MATVIYCDLCCVSHVLSLSLTGCSGAQINQTPSLVLKKGHRAQLICEQTYGHSNMFWYRQDPRQGLQLLFLFVHKQQTDKGNVTDRFQAERPQTELLHLDISPVKPEDSAVYFCASSSDTVLQSHLLPLQKPPPLATAAPFPERGFPLHLYPQPVQ</sequence>
<keyword evidence="2" id="KW-0391">Immunity</keyword>
<evidence type="ECO:0000256" key="1">
    <source>
        <dbReference type="ARBA" id="ARBA00022729"/>
    </source>
</evidence>
<reference evidence="5" key="2">
    <citation type="submission" date="2025-09" db="UniProtKB">
        <authorList>
            <consortium name="Ensembl"/>
        </authorList>
    </citation>
    <scope>IDENTIFICATION</scope>
</reference>
<dbReference type="Proteomes" id="UP000472274">
    <property type="component" value="Unplaced"/>
</dbReference>
<feature type="chain" id="PRO_5025489783" description="Ig-like domain-containing protein" evidence="3">
    <location>
        <begin position="26"/>
        <end position="156"/>
    </location>
</feature>
<name>A0A674IHK0_9SAUR</name>
<dbReference type="GO" id="GO:0007166">
    <property type="term" value="P:cell surface receptor signaling pathway"/>
    <property type="evidence" value="ECO:0007669"/>
    <property type="project" value="TreeGrafter"/>
</dbReference>
<reference evidence="5" key="1">
    <citation type="submission" date="2025-08" db="UniProtKB">
        <authorList>
            <consortium name="Ensembl"/>
        </authorList>
    </citation>
    <scope>IDENTIFICATION</scope>
</reference>
<dbReference type="InParanoid" id="A0A674IHK0"/>
<dbReference type="SMART" id="SM00409">
    <property type="entry name" value="IG"/>
    <property type="match status" value="1"/>
</dbReference>
<dbReference type="Ensembl" id="ENSTMTT00000009198.1">
    <property type="protein sequence ID" value="ENSTMTP00000008896.1"/>
    <property type="gene ID" value="ENSTMTG00000006507.1"/>
</dbReference>
<dbReference type="GO" id="GO:0002376">
    <property type="term" value="P:immune system process"/>
    <property type="evidence" value="ECO:0007669"/>
    <property type="project" value="UniProtKB-KW"/>
</dbReference>
<evidence type="ECO:0000259" key="4">
    <source>
        <dbReference type="PROSITE" id="PS50835"/>
    </source>
</evidence>
<dbReference type="InterPro" id="IPR007110">
    <property type="entry name" value="Ig-like_dom"/>
</dbReference>
<dbReference type="Gene3D" id="2.60.40.10">
    <property type="entry name" value="Immunoglobulins"/>
    <property type="match status" value="1"/>
</dbReference>
<feature type="signal peptide" evidence="3">
    <location>
        <begin position="1"/>
        <end position="25"/>
    </location>
</feature>
<dbReference type="PANTHER" id="PTHR23268">
    <property type="entry name" value="T-CELL RECEPTOR BETA CHAIN"/>
    <property type="match status" value="1"/>
</dbReference>
<keyword evidence="1 3" id="KW-0732">Signal</keyword>
<proteinExistence type="predicted"/>
<dbReference type="PROSITE" id="PS50835">
    <property type="entry name" value="IG_LIKE"/>
    <property type="match status" value="1"/>
</dbReference>
<dbReference type="AlphaFoldDB" id="A0A674IHK0"/>
<dbReference type="InterPro" id="IPR050413">
    <property type="entry name" value="TCR_beta_variable"/>
</dbReference>
<dbReference type="InterPro" id="IPR013106">
    <property type="entry name" value="Ig_V-set"/>
</dbReference>
<evidence type="ECO:0000256" key="3">
    <source>
        <dbReference type="SAM" id="SignalP"/>
    </source>
</evidence>
<dbReference type="GO" id="GO:0005886">
    <property type="term" value="C:plasma membrane"/>
    <property type="evidence" value="ECO:0007669"/>
    <property type="project" value="TreeGrafter"/>
</dbReference>
<organism evidence="5 6">
    <name type="scientific">Terrapene triunguis</name>
    <name type="common">Three-toed box turtle</name>
    <dbReference type="NCBI Taxonomy" id="2587831"/>
    <lineage>
        <taxon>Eukaryota</taxon>
        <taxon>Metazoa</taxon>
        <taxon>Chordata</taxon>
        <taxon>Craniata</taxon>
        <taxon>Vertebrata</taxon>
        <taxon>Euteleostomi</taxon>
        <taxon>Archelosauria</taxon>
        <taxon>Testudinata</taxon>
        <taxon>Testudines</taxon>
        <taxon>Cryptodira</taxon>
        <taxon>Durocryptodira</taxon>
        <taxon>Testudinoidea</taxon>
        <taxon>Emydidae</taxon>
        <taxon>Terrapene</taxon>
    </lineage>
</organism>
<evidence type="ECO:0000313" key="6">
    <source>
        <dbReference type="Proteomes" id="UP000472274"/>
    </source>
</evidence>
<dbReference type="GeneTree" id="ENSGT00940000162509"/>
<dbReference type="Pfam" id="PF07686">
    <property type="entry name" value="V-set"/>
    <property type="match status" value="1"/>
</dbReference>
<dbReference type="PANTHER" id="PTHR23268:SF14">
    <property type="entry name" value="T CELL RECEPTOR BETA VARIABLE 12-3-RELATED"/>
    <property type="match status" value="1"/>
</dbReference>
<feature type="domain" description="Ig-like" evidence="4">
    <location>
        <begin position="26"/>
        <end position="130"/>
    </location>
</feature>
<dbReference type="InterPro" id="IPR036179">
    <property type="entry name" value="Ig-like_dom_sf"/>
</dbReference>
<evidence type="ECO:0000313" key="5">
    <source>
        <dbReference type="Ensembl" id="ENSTMTP00000008896.1"/>
    </source>
</evidence>
<protein>
    <recommendedName>
        <fullName evidence="4">Ig-like domain-containing protein</fullName>
    </recommendedName>
</protein>
<evidence type="ECO:0000256" key="2">
    <source>
        <dbReference type="ARBA" id="ARBA00022859"/>
    </source>
</evidence>
<keyword evidence="6" id="KW-1185">Reference proteome</keyword>
<dbReference type="SMART" id="SM00406">
    <property type="entry name" value="IGv"/>
    <property type="match status" value="1"/>
</dbReference>
<dbReference type="InterPro" id="IPR013783">
    <property type="entry name" value="Ig-like_fold"/>
</dbReference>
<accession>A0A674IHK0</accession>